<gene>
    <name evidence="1" type="ORF">AN695_0212330</name>
</gene>
<dbReference type="Proteomes" id="UP000050489">
    <property type="component" value="Unassembled WGS sequence"/>
</dbReference>
<name>A0A2F0PUT4_SERMA</name>
<dbReference type="EMBL" id="LJEX02000057">
    <property type="protein sequence ID" value="OCO87773.1"/>
    <property type="molecule type" value="Genomic_DNA"/>
</dbReference>
<comment type="caution">
    <text evidence="1">The sequence shown here is derived from an EMBL/GenBank/DDBJ whole genome shotgun (WGS) entry which is preliminary data.</text>
</comment>
<evidence type="ECO:0000313" key="2">
    <source>
        <dbReference type="Proteomes" id="UP000050489"/>
    </source>
</evidence>
<reference evidence="2" key="1">
    <citation type="submission" date="2016-04" db="EMBL/GenBank/DDBJ databases">
        <authorList>
            <person name="Osei Sekyere J."/>
            <person name="Sivertsen A."/>
            <person name="Pedersen A.T."/>
            <person name="Sundsfjord A."/>
        </authorList>
    </citation>
    <scope>NUCLEOTIDE SEQUENCE [LARGE SCALE GENOMIC DNA]</scope>
    <source>
        <strain evidence="2">945174350</strain>
    </source>
</reference>
<evidence type="ECO:0000313" key="1">
    <source>
        <dbReference type="EMBL" id="OCO87773.1"/>
    </source>
</evidence>
<dbReference type="InterPro" id="IPR018755">
    <property type="entry name" value="Phage_Mu_Gp48"/>
</dbReference>
<protein>
    <submittedName>
        <fullName evidence="1">Phage tail protein</fullName>
    </submittedName>
</protein>
<organism evidence="1 2">
    <name type="scientific">Serratia marcescens</name>
    <dbReference type="NCBI Taxonomy" id="615"/>
    <lineage>
        <taxon>Bacteria</taxon>
        <taxon>Pseudomonadati</taxon>
        <taxon>Pseudomonadota</taxon>
        <taxon>Gammaproteobacteria</taxon>
        <taxon>Enterobacterales</taxon>
        <taxon>Yersiniaceae</taxon>
        <taxon>Serratia</taxon>
    </lineage>
</organism>
<dbReference type="RefSeq" id="WP_055312950.1">
    <property type="nucleotide sequence ID" value="NZ_CAUIKE010000043.1"/>
</dbReference>
<dbReference type="AlphaFoldDB" id="A0A2F0PUT4"/>
<proteinExistence type="predicted"/>
<sequence length="195" mass="21858">MSLEDDYTRLLYHLLPPGPAWEGDNPLLNGLAPSLAAVHQRGDDLMREIDPAQTVELIGRYETLCGLPDSCAPPGVQTLRQRQQRLDAKINIPGGINERFYRQQLDALGYHTATIEQFQNLDATPDPEWGDKWRYYWRVNIPSDATVAWQTCTSACNSAIRTWGDTVVECVIDKLSPSHTVVVFAYPEGENDASN</sequence>
<accession>A0A2F0PUT4</accession>
<dbReference type="Pfam" id="PF10076">
    <property type="entry name" value="Phage_Mu_Gp48"/>
    <property type="match status" value="1"/>
</dbReference>